<keyword evidence="3" id="KW-1185">Reference proteome</keyword>
<dbReference type="InterPro" id="IPR036457">
    <property type="entry name" value="PPM-type-like_dom_sf"/>
</dbReference>
<keyword evidence="1" id="KW-0479">Metal-binding</keyword>
<evidence type="ECO:0000313" key="4">
    <source>
        <dbReference type="RefSeq" id="XP_008226368.1"/>
    </source>
</evidence>
<dbReference type="InterPro" id="IPR001932">
    <property type="entry name" value="PPM-type_phosphatase-like_dom"/>
</dbReference>
<dbReference type="PANTHER" id="PTHR12320">
    <property type="entry name" value="PROTEIN PHOSPHATASE 2C"/>
    <property type="match status" value="1"/>
</dbReference>
<dbReference type="SMART" id="SM00332">
    <property type="entry name" value="PP2Cc"/>
    <property type="match status" value="1"/>
</dbReference>
<dbReference type="PANTHER" id="PTHR12320:SF81">
    <property type="entry name" value="PROTEIN PHOSPHATASE 2C 23-RELATED"/>
    <property type="match status" value="1"/>
</dbReference>
<dbReference type="InterPro" id="IPR039123">
    <property type="entry name" value="PPTC7"/>
</dbReference>
<comment type="similarity">
    <text evidence="1">Belongs to the PP2C family.</text>
</comment>
<reference evidence="3" key="1">
    <citation type="journal article" date="2012" name="Nat. Commun.">
        <title>The genome of Prunus mume.</title>
        <authorList>
            <person name="Zhang Q."/>
            <person name="Chen W."/>
            <person name="Sun L."/>
            <person name="Zhao F."/>
            <person name="Huang B."/>
            <person name="Yang W."/>
            <person name="Tao Y."/>
            <person name="Wang J."/>
            <person name="Yuan Z."/>
            <person name="Fan G."/>
            <person name="Xing Z."/>
            <person name="Han C."/>
            <person name="Pan H."/>
            <person name="Zhong X."/>
            <person name="Shi W."/>
            <person name="Liang X."/>
            <person name="Du D."/>
            <person name="Sun F."/>
            <person name="Xu Z."/>
            <person name="Hao R."/>
            <person name="Lv T."/>
            <person name="Lv Y."/>
            <person name="Zheng Z."/>
            <person name="Sun M."/>
            <person name="Luo L."/>
            <person name="Cai M."/>
            <person name="Gao Y."/>
            <person name="Wang J."/>
            <person name="Yin Y."/>
            <person name="Xu X."/>
            <person name="Cheng T."/>
            <person name="Wang J."/>
        </authorList>
    </citation>
    <scope>NUCLEOTIDE SEQUENCE [LARGE SCALE GENOMIC DNA]</scope>
</reference>
<dbReference type="Pfam" id="PF07228">
    <property type="entry name" value="SpoIIE"/>
    <property type="match status" value="1"/>
</dbReference>
<evidence type="ECO:0000259" key="2">
    <source>
        <dbReference type="PROSITE" id="PS51746"/>
    </source>
</evidence>
<dbReference type="SMART" id="SM00331">
    <property type="entry name" value="PP2C_SIG"/>
    <property type="match status" value="1"/>
</dbReference>
<dbReference type="PROSITE" id="PS51746">
    <property type="entry name" value="PPM_2"/>
    <property type="match status" value="1"/>
</dbReference>
<dbReference type="RefSeq" id="XP_008226368.1">
    <property type="nucleotide sequence ID" value="XM_008228146.1"/>
</dbReference>
<sequence length="324" mass="35145">MMIAANKPPTFGLETPIDDCYGSCGYGYGYGCGPAPHQKRKLNNPIDEVQELQDTNKRRRIQNEKMKLVCGSCYCPKDNPEKPLGEDAHFISHFAQTIGVADGVGGWARKGIDAGEYARGIMNHAKETATHMAAIGAHPVDARKVLNEAYENNADVQGSSTACILSFDKERGSLHAVNVGDSGFMLFREAMCVYISPTQQRRFNCPYQLGNHVHSDRPEAAEEFQVEDMMPGDIIVLGSDGLLDNMFVSEIEEVLVAFNKVSGGRDCDCQELASTIAAVALFNSEDEDNVTPFQMAAEKAGVERVGGKIDDITVVVAIVVASST</sequence>
<keyword evidence="1" id="KW-0464">Manganese</keyword>
<keyword evidence="1" id="KW-0378">Hydrolase</keyword>
<dbReference type="Gene3D" id="3.60.40.10">
    <property type="entry name" value="PPM-type phosphatase domain"/>
    <property type="match status" value="1"/>
</dbReference>
<feature type="domain" description="PPM-type phosphatase" evidence="2">
    <location>
        <begin position="72"/>
        <end position="319"/>
    </location>
</feature>
<comment type="cofactor">
    <cofactor evidence="1">
        <name>Mg(2+)</name>
        <dbReference type="ChEBI" id="CHEBI:18420"/>
    </cofactor>
</comment>
<proteinExistence type="inferred from homology"/>
<keyword evidence="1" id="KW-0460">Magnesium</keyword>
<keyword evidence="1" id="KW-0904">Protein phosphatase</keyword>
<comment type="catalytic activity">
    <reaction evidence="1">
        <text>O-phospho-L-seryl-[protein] + H2O = L-seryl-[protein] + phosphate</text>
        <dbReference type="Rhea" id="RHEA:20629"/>
        <dbReference type="Rhea" id="RHEA-COMP:9863"/>
        <dbReference type="Rhea" id="RHEA-COMP:11604"/>
        <dbReference type="ChEBI" id="CHEBI:15377"/>
        <dbReference type="ChEBI" id="CHEBI:29999"/>
        <dbReference type="ChEBI" id="CHEBI:43474"/>
        <dbReference type="ChEBI" id="CHEBI:83421"/>
        <dbReference type="EC" id="3.1.3.16"/>
    </reaction>
</comment>
<dbReference type="EC" id="3.1.3.16" evidence="1"/>
<evidence type="ECO:0000313" key="3">
    <source>
        <dbReference type="Proteomes" id="UP000694861"/>
    </source>
</evidence>
<protein>
    <recommendedName>
        <fullName evidence="1">Protein phosphatase</fullName>
        <ecNumber evidence="1">3.1.3.16</ecNumber>
    </recommendedName>
</protein>
<gene>
    <name evidence="4" type="primary">LOC103325953</name>
</gene>
<dbReference type="Proteomes" id="UP000694861">
    <property type="component" value="Linkage group LG3"/>
</dbReference>
<reference evidence="4" key="2">
    <citation type="submission" date="2025-08" db="UniProtKB">
        <authorList>
            <consortium name="RefSeq"/>
        </authorList>
    </citation>
    <scope>IDENTIFICATION</scope>
</reference>
<organism evidence="3 4">
    <name type="scientific">Prunus mume</name>
    <name type="common">Japanese apricot</name>
    <name type="synonym">Armeniaca mume</name>
    <dbReference type="NCBI Taxonomy" id="102107"/>
    <lineage>
        <taxon>Eukaryota</taxon>
        <taxon>Viridiplantae</taxon>
        <taxon>Streptophyta</taxon>
        <taxon>Embryophyta</taxon>
        <taxon>Tracheophyta</taxon>
        <taxon>Spermatophyta</taxon>
        <taxon>Magnoliopsida</taxon>
        <taxon>eudicotyledons</taxon>
        <taxon>Gunneridae</taxon>
        <taxon>Pentapetalae</taxon>
        <taxon>rosids</taxon>
        <taxon>fabids</taxon>
        <taxon>Rosales</taxon>
        <taxon>Rosaceae</taxon>
        <taxon>Amygdaloideae</taxon>
        <taxon>Amygdaleae</taxon>
        <taxon>Prunus</taxon>
    </lineage>
</organism>
<evidence type="ECO:0000256" key="1">
    <source>
        <dbReference type="RuleBase" id="RU366020"/>
    </source>
</evidence>
<comment type="catalytic activity">
    <reaction evidence="1">
        <text>O-phospho-L-threonyl-[protein] + H2O = L-threonyl-[protein] + phosphate</text>
        <dbReference type="Rhea" id="RHEA:47004"/>
        <dbReference type="Rhea" id="RHEA-COMP:11060"/>
        <dbReference type="Rhea" id="RHEA-COMP:11605"/>
        <dbReference type="ChEBI" id="CHEBI:15377"/>
        <dbReference type="ChEBI" id="CHEBI:30013"/>
        <dbReference type="ChEBI" id="CHEBI:43474"/>
        <dbReference type="ChEBI" id="CHEBI:61977"/>
        <dbReference type="EC" id="3.1.3.16"/>
    </reaction>
</comment>
<dbReference type="SUPFAM" id="SSF81606">
    <property type="entry name" value="PP2C-like"/>
    <property type="match status" value="1"/>
</dbReference>
<comment type="cofactor">
    <cofactor evidence="1">
        <name>Mn(2+)</name>
        <dbReference type="ChEBI" id="CHEBI:29035"/>
    </cofactor>
</comment>
<name>A0ABM0NL15_PRUMU</name>
<dbReference type="GeneID" id="103325953"/>
<accession>A0ABM0NL15</accession>